<evidence type="ECO:0000313" key="2">
    <source>
        <dbReference type="EMBL" id="NNG21426.1"/>
    </source>
</evidence>
<protein>
    <submittedName>
        <fullName evidence="2">DUF3703 domain-containing protein</fullName>
    </submittedName>
</protein>
<organism evidence="2 3">
    <name type="scientific">Telluria aromaticivorans</name>
    <dbReference type="NCBI Taxonomy" id="2725995"/>
    <lineage>
        <taxon>Bacteria</taxon>
        <taxon>Pseudomonadati</taxon>
        <taxon>Pseudomonadota</taxon>
        <taxon>Betaproteobacteria</taxon>
        <taxon>Burkholderiales</taxon>
        <taxon>Oxalobacteraceae</taxon>
        <taxon>Telluria group</taxon>
        <taxon>Telluria</taxon>
    </lineage>
</organism>
<comment type="caution">
    <text evidence="2">The sequence shown here is derived from an EMBL/GenBank/DDBJ whole genome shotgun (WGS) entry which is preliminary data.</text>
</comment>
<evidence type="ECO:0000313" key="3">
    <source>
        <dbReference type="Proteomes" id="UP000533905"/>
    </source>
</evidence>
<dbReference type="Proteomes" id="UP000533905">
    <property type="component" value="Unassembled WGS sequence"/>
</dbReference>
<proteinExistence type="predicted"/>
<feature type="transmembrane region" description="Helical" evidence="1">
    <location>
        <begin position="21"/>
        <end position="43"/>
    </location>
</feature>
<dbReference type="AlphaFoldDB" id="A0A7Y2JUX3"/>
<keyword evidence="3" id="KW-1185">Reference proteome</keyword>
<gene>
    <name evidence="2" type="ORF">HGB41_00175</name>
</gene>
<dbReference type="RefSeq" id="WP_171079848.1">
    <property type="nucleotide sequence ID" value="NZ_JABAIV010000001.1"/>
</dbReference>
<name>A0A7Y2JUX3_9BURK</name>
<evidence type="ECO:0000256" key="1">
    <source>
        <dbReference type="SAM" id="Phobius"/>
    </source>
</evidence>
<dbReference type="InterPro" id="IPR022172">
    <property type="entry name" value="DUF3703"/>
</dbReference>
<dbReference type="EMBL" id="JABAIV010000001">
    <property type="protein sequence ID" value="NNG21426.1"/>
    <property type="molecule type" value="Genomic_DNA"/>
</dbReference>
<reference evidence="2 3" key="1">
    <citation type="submission" date="2020-04" db="EMBL/GenBank/DDBJ databases">
        <title>Massilia sp. nov., a cold adapted bacteria isolated from Arctic soil.</title>
        <authorList>
            <person name="Son J."/>
            <person name="Ka J.-O."/>
        </authorList>
    </citation>
    <scope>NUCLEOTIDE SEQUENCE [LARGE SCALE GENOMIC DNA]</scope>
    <source>
        <strain evidence="2 3">ML15P13</strain>
    </source>
</reference>
<keyword evidence="1" id="KW-0472">Membrane</keyword>
<keyword evidence="1" id="KW-0812">Transmembrane</keyword>
<keyword evidence="1" id="KW-1133">Transmembrane helix</keyword>
<sequence>MSSRRPWGRTTGRRRRSIPEVVGQIIRIALKALGSVIGIVPVGNTGGTNIVMFKRLPVDPAIRKLME</sequence>
<accession>A0A7Y2JUX3</accession>
<dbReference type="Pfam" id="PF12487">
    <property type="entry name" value="DUF3703"/>
    <property type="match status" value="1"/>
</dbReference>